<evidence type="ECO:0000256" key="1">
    <source>
        <dbReference type="ARBA" id="ARBA00022475"/>
    </source>
</evidence>
<feature type="compositionally biased region" description="Basic and acidic residues" evidence="12">
    <location>
        <begin position="288"/>
        <end position="297"/>
    </location>
</feature>
<dbReference type="SUPFAM" id="SSF54862">
    <property type="entry name" value="4Fe-4S ferredoxins"/>
    <property type="match status" value="1"/>
</dbReference>
<keyword evidence="1" id="KW-1003">Cell membrane</keyword>
<dbReference type="Pfam" id="PF12838">
    <property type="entry name" value="Fer4_7"/>
    <property type="match status" value="1"/>
</dbReference>
<dbReference type="Proteomes" id="UP000229681">
    <property type="component" value="Unassembled WGS sequence"/>
</dbReference>
<dbReference type="PROSITE" id="PS51379">
    <property type="entry name" value="4FE4S_FER_2"/>
    <property type="match status" value="2"/>
</dbReference>
<dbReference type="PANTHER" id="PTHR10849:SF24">
    <property type="entry name" value="NADH-QUINONE OXIDOREDUCTASE SUBUNIT I 2"/>
    <property type="match status" value="1"/>
</dbReference>
<evidence type="ECO:0000256" key="9">
    <source>
        <dbReference type="ARBA" id="ARBA00023027"/>
    </source>
</evidence>
<evidence type="ECO:0000313" key="15">
    <source>
        <dbReference type="Proteomes" id="UP000229681"/>
    </source>
</evidence>
<gene>
    <name evidence="14" type="ORF">CUN49_07365</name>
</gene>
<name>A0A2M8PES8_9CHLR</name>
<feature type="compositionally biased region" description="Basic and acidic residues" evidence="12">
    <location>
        <begin position="186"/>
        <end position="199"/>
    </location>
</feature>
<evidence type="ECO:0000256" key="8">
    <source>
        <dbReference type="ARBA" id="ARBA00023014"/>
    </source>
</evidence>
<dbReference type="EMBL" id="PGTM01000083">
    <property type="protein sequence ID" value="PJF36054.1"/>
    <property type="molecule type" value="Genomic_DNA"/>
</dbReference>
<dbReference type="InterPro" id="IPR010226">
    <property type="entry name" value="NADH_quinone_OxRdtase_chainI"/>
</dbReference>
<keyword evidence="7" id="KW-0408">Iron</keyword>
<evidence type="ECO:0000256" key="10">
    <source>
        <dbReference type="ARBA" id="ARBA00023075"/>
    </source>
</evidence>
<keyword evidence="10 14" id="KW-0830">Ubiquinone</keyword>
<evidence type="ECO:0000313" key="14">
    <source>
        <dbReference type="EMBL" id="PJF36054.1"/>
    </source>
</evidence>
<reference evidence="14 15" key="1">
    <citation type="submission" date="2017-11" db="EMBL/GenBank/DDBJ databases">
        <title>Evolution of Phototrophy in the Chloroflexi Phylum Driven by Horizontal Gene Transfer.</title>
        <authorList>
            <person name="Ward L.M."/>
            <person name="Hemp J."/>
            <person name="Shih P.M."/>
            <person name="Mcglynn S.E."/>
            <person name="Fischer W."/>
        </authorList>
    </citation>
    <scope>NUCLEOTIDE SEQUENCE [LARGE SCALE GENOMIC DNA]</scope>
    <source>
        <strain evidence="14">JP3_13</strain>
    </source>
</reference>
<keyword evidence="5" id="KW-0677">Repeat</keyword>
<keyword evidence="6" id="KW-1278">Translocase</keyword>
<dbReference type="AlphaFoldDB" id="A0A2M8PES8"/>
<feature type="region of interest" description="Disordered" evidence="12">
    <location>
        <begin position="235"/>
        <end position="297"/>
    </location>
</feature>
<dbReference type="PANTHER" id="PTHR10849">
    <property type="entry name" value="NADH DEHYDROGENASE UBIQUINONE IRON-SULFUR PROTEIN 8, MITOCHONDRIAL"/>
    <property type="match status" value="1"/>
</dbReference>
<feature type="domain" description="4Fe-4S ferredoxin-type" evidence="13">
    <location>
        <begin position="119"/>
        <end position="148"/>
    </location>
</feature>
<keyword evidence="11" id="KW-0472">Membrane</keyword>
<evidence type="ECO:0000256" key="11">
    <source>
        <dbReference type="ARBA" id="ARBA00023136"/>
    </source>
</evidence>
<feature type="domain" description="4Fe-4S ferredoxin-type" evidence="13">
    <location>
        <begin position="76"/>
        <end position="106"/>
    </location>
</feature>
<evidence type="ECO:0000256" key="7">
    <source>
        <dbReference type="ARBA" id="ARBA00023004"/>
    </source>
</evidence>
<organism evidence="14 15">
    <name type="scientific">Candidatus Thermofonsia Clade 1 bacterium</name>
    <dbReference type="NCBI Taxonomy" id="2364210"/>
    <lineage>
        <taxon>Bacteria</taxon>
        <taxon>Bacillati</taxon>
        <taxon>Chloroflexota</taxon>
        <taxon>Candidatus Thermofontia</taxon>
        <taxon>Candidatus Thermofonsia Clade 1</taxon>
    </lineage>
</organism>
<keyword evidence="4" id="KW-0479">Metal-binding</keyword>
<evidence type="ECO:0000259" key="13">
    <source>
        <dbReference type="PROSITE" id="PS51379"/>
    </source>
</evidence>
<proteinExistence type="predicted"/>
<dbReference type="GO" id="GO:0051539">
    <property type="term" value="F:4 iron, 4 sulfur cluster binding"/>
    <property type="evidence" value="ECO:0007669"/>
    <property type="project" value="UniProtKB-KW"/>
</dbReference>
<evidence type="ECO:0000256" key="2">
    <source>
        <dbReference type="ARBA" id="ARBA00022485"/>
    </source>
</evidence>
<keyword evidence="2" id="KW-0004">4Fe-4S</keyword>
<keyword evidence="8" id="KW-0411">Iron-sulfur</keyword>
<feature type="region of interest" description="Disordered" evidence="12">
    <location>
        <begin position="185"/>
        <end position="220"/>
    </location>
</feature>
<dbReference type="GO" id="GO:0046872">
    <property type="term" value="F:metal ion binding"/>
    <property type="evidence" value="ECO:0007669"/>
    <property type="project" value="UniProtKB-KW"/>
</dbReference>
<keyword evidence="3" id="KW-0874">Quinone</keyword>
<dbReference type="Gene3D" id="3.30.70.3270">
    <property type="match status" value="1"/>
</dbReference>
<evidence type="ECO:0000256" key="12">
    <source>
        <dbReference type="SAM" id="MobiDB-lite"/>
    </source>
</evidence>
<dbReference type="GO" id="GO:0016651">
    <property type="term" value="F:oxidoreductase activity, acting on NAD(P)H"/>
    <property type="evidence" value="ECO:0007669"/>
    <property type="project" value="InterPro"/>
</dbReference>
<dbReference type="GO" id="GO:0048038">
    <property type="term" value="F:quinone binding"/>
    <property type="evidence" value="ECO:0007669"/>
    <property type="project" value="UniProtKB-KW"/>
</dbReference>
<dbReference type="InterPro" id="IPR017896">
    <property type="entry name" value="4Fe4S_Fe-S-bd"/>
</dbReference>
<evidence type="ECO:0000256" key="3">
    <source>
        <dbReference type="ARBA" id="ARBA00022719"/>
    </source>
</evidence>
<dbReference type="PROSITE" id="PS00198">
    <property type="entry name" value="4FE4S_FER_1"/>
    <property type="match status" value="1"/>
</dbReference>
<comment type="caution">
    <text evidence="14">The sequence shown here is derived from an EMBL/GenBank/DDBJ whole genome shotgun (WGS) entry which is preliminary data.</text>
</comment>
<feature type="compositionally biased region" description="Low complexity" evidence="12">
    <location>
        <begin position="235"/>
        <end position="263"/>
    </location>
</feature>
<accession>A0A2M8PES8</accession>
<keyword evidence="9" id="KW-0520">NAD</keyword>
<protein>
    <submittedName>
        <fullName evidence="14">NADH:ubiquinone oxidoreductase chain I-like protein</fullName>
    </submittedName>
</protein>
<dbReference type="InterPro" id="IPR017900">
    <property type="entry name" value="4Fe4S_Fe_S_CS"/>
</dbReference>
<evidence type="ECO:0000256" key="5">
    <source>
        <dbReference type="ARBA" id="ARBA00022737"/>
    </source>
</evidence>
<dbReference type="GO" id="GO:0016020">
    <property type="term" value="C:membrane"/>
    <property type="evidence" value="ECO:0007669"/>
    <property type="project" value="InterPro"/>
</dbReference>
<sequence length="297" mass="32871">MYGSGILKGLGVTFRHLITTFIDDIQWLGRKRDVEVFQQKQSLANRGLVTVEYPEEKLAVPERFRFTPFLITYNQDDPDYPGKDWCTSCGICAKVCPPQCIWIVRGTDPKTGRPKPEPEQFYIDIDICMNCGYCAEYCPFDAIKMDHNYELASYDRTSTHIHDKARLSREIRYWQSIAPTIAAEEEAARGGYDHTDVQKARKKAGLEPSRPDPLKVKPAEPEPAPVAVAVAEAPAAAPQAEAPKAEAAPAASAAPAAPSSAAADGETPPHPGWIKRGKRWIDPNAKVEPVRRKGKSE</sequence>
<evidence type="ECO:0000256" key="4">
    <source>
        <dbReference type="ARBA" id="ARBA00022723"/>
    </source>
</evidence>
<feature type="compositionally biased region" description="Basic and acidic residues" evidence="12">
    <location>
        <begin position="209"/>
        <end position="220"/>
    </location>
</feature>
<evidence type="ECO:0000256" key="6">
    <source>
        <dbReference type="ARBA" id="ARBA00022967"/>
    </source>
</evidence>